<dbReference type="SMART" id="SM00382">
    <property type="entry name" value="AAA"/>
    <property type="match status" value="1"/>
</dbReference>
<dbReference type="SUPFAM" id="SSF48019">
    <property type="entry name" value="post-AAA+ oligomerization domain-like"/>
    <property type="match status" value="1"/>
</dbReference>
<dbReference type="PANTHER" id="PTHR11669">
    <property type="entry name" value="REPLICATION FACTOR C / DNA POLYMERASE III GAMMA-TAU SUBUNIT"/>
    <property type="match status" value="1"/>
</dbReference>
<dbReference type="Proteomes" id="UP001153678">
    <property type="component" value="Unassembled WGS sequence"/>
</dbReference>
<sequence>MSLWVDKYRPKSLEELTYHSELTNRLKILASSDFPHLLIYGPSGAGKKTRISCLLEELYGQGVRKLKTDVQTFTTPSRKLDITVVSSKYHLEITPNEVGYSDRVVIQEFLKDVAQTKQVDLSIKHDFKVVIIHEADSLSRESQAALRRTMELYMSNVRLILCCKSPSKIIDPIRSRCLLIRVPAPTNDEIIEILSDIAKKENIKLPLKVAKLIADQSNRDLRKAILSFESLYMEYDDLKENIRYKFTDWEEIINDIANKICLQHSPEERAGNNVKCEILEKAAEFEHRSVIGSKAIIHIEAFVINAMYIIGRHKEGLNQNSMDID</sequence>
<dbReference type="GO" id="GO:0003689">
    <property type="term" value="F:DNA clamp loader activity"/>
    <property type="evidence" value="ECO:0007669"/>
    <property type="project" value="TreeGrafter"/>
</dbReference>
<dbReference type="GO" id="GO:0003677">
    <property type="term" value="F:DNA binding"/>
    <property type="evidence" value="ECO:0007669"/>
    <property type="project" value="InterPro"/>
</dbReference>
<evidence type="ECO:0000313" key="4">
    <source>
        <dbReference type="Proteomes" id="UP001153678"/>
    </source>
</evidence>
<dbReference type="GO" id="GO:0031389">
    <property type="term" value="C:Rad17 RFC-like complex"/>
    <property type="evidence" value="ECO:0007669"/>
    <property type="project" value="TreeGrafter"/>
</dbReference>
<evidence type="ECO:0000256" key="1">
    <source>
        <dbReference type="ARBA" id="ARBA00022705"/>
    </source>
</evidence>
<gene>
    <name evidence="3" type="ORF">FWILDA_LOCUS3680</name>
</gene>
<dbReference type="PANTHER" id="PTHR11669:SF1">
    <property type="entry name" value="REPLICATION FACTOR C SUBUNIT 3"/>
    <property type="match status" value="1"/>
</dbReference>
<dbReference type="Pfam" id="PF21960">
    <property type="entry name" value="RCF1-5-like_lid"/>
    <property type="match status" value="1"/>
</dbReference>
<dbReference type="InterPro" id="IPR003593">
    <property type="entry name" value="AAA+_ATPase"/>
</dbReference>
<dbReference type="Gene3D" id="1.20.272.10">
    <property type="match status" value="1"/>
</dbReference>
<dbReference type="OrthoDB" id="761538at2759"/>
<dbReference type="GO" id="GO:0006281">
    <property type="term" value="P:DNA repair"/>
    <property type="evidence" value="ECO:0007669"/>
    <property type="project" value="TreeGrafter"/>
</dbReference>
<dbReference type="InterPro" id="IPR050238">
    <property type="entry name" value="DNA_Rep/Repair_Clamp_Loader"/>
</dbReference>
<accession>A0A9W4WP80</accession>
<comment type="caution">
    <text evidence="3">The sequence shown here is derived from an EMBL/GenBank/DDBJ whole genome shotgun (WGS) entry which is preliminary data.</text>
</comment>
<protein>
    <submittedName>
        <fullName evidence="3">5204_t:CDS:1</fullName>
    </submittedName>
</protein>
<reference evidence="3" key="1">
    <citation type="submission" date="2022-08" db="EMBL/GenBank/DDBJ databases">
        <authorList>
            <person name="Kallberg Y."/>
            <person name="Tangrot J."/>
            <person name="Rosling A."/>
        </authorList>
    </citation>
    <scope>NUCLEOTIDE SEQUENCE</scope>
    <source>
        <strain evidence="3">Wild A</strain>
    </source>
</reference>
<dbReference type="CDD" id="cd00009">
    <property type="entry name" value="AAA"/>
    <property type="match status" value="1"/>
</dbReference>
<dbReference type="GO" id="GO:0031391">
    <property type="term" value="C:Elg1 RFC-like complex"/>
    <property type="evidence" value="ECO:0007669"/>
    <property type="project" value="TreeGrafter"/>
</dbReference>
<dbReference type="Gene3D" id="1.10.8.60">
    <property type="match status" value="1"/>
</dbReference>
<dbReference type="InterPro" id="IPR027417">
    <property type="entry name" value="P-loop_NTPase"/>
</dbReference>
<dbReference type="GO" id="GO:0005663">
    <property type="term" value="C:DNA replication factor C complex"/>
    <property type="evidence" value="ECO:0007669"/>
    <property type="project" value="TreeGrafter"/>
</dbReference>
<dbReference type="Gene3D" id="3.40.50.300">
    <property type="entry name" value="P-loop containing nucleotide triphosphate hydrolases"/>
    <property type="match status" value="1"/>
</dbReference>
<dbReference type="FunFam" id="1.10.8.60:FF:000030">
    <property type="entry name" value="replication factor C subunit 3"/>
    <property type="match status" value="1"/>
</dbReference>
<dbReference type="FunFam" id="3.40.50.300:FF:000136">
    <property type="entry name" value="Replication factor C subunit 5"/>
    <property type="match status" value="1"/>
</dbReference>
<dbReference type="GO" id="GO:0031390">
    <property type="term" value="C:Ctf18 RFC-like complex"/>
    <property type="evidence" value="ECO:0007669"/>
    <property type="project" value="TreeGrafter"/>
</dbReference>
<dbReference type="SUPFAM" id="SSF52540">
    <property type="entry name" value="P-loop containing nucleoside triphosphate hydrolases"/>
    <property type="match status" value="1"/>
</dbReference>
<name>A0A9W4WP80_9GLOM</name>
<dbReference type="EMBL" id="CAMKVN010000505">
    <property type="protein sequence ID" value="CAI2168638.1"/>
    <property type="molecule type" value="Genomic_DNA"/>
</dbReference>
<dbReference type="Pfam" id="PF22534">
    <property type="entry name" value="RFC_C"/>
    <property type="match status" value="1"/>
</dbReference>
<proteinExistence type="predicted"/>
<organism evidence="3 4">
    <name type="scientific">Funneliformis geosporum</name>
    <dbReference type="NCBI Taxonomy" id="1117311"/>
    <lineage>
        <taxon>Eukaryota</taxon>
        <taxon>Fungi</taxon>
        <taxon>Fungi incertae sedis</taxon>
        <taxon>Mucoromycota</taxon>
        <taxon>Glomeromycotina</taxon>
        <taxon>Glomeromycetes</taxon>
        <taxon>Glomerales</taxon>
        <taxon>Glomeraceae</taxon>
        <taxon>Funneliformis</taxon>
    </lineage>
</organism>
<keyword evidence="1" id="KW-0235">DNA replication</keyword>
<keyword evidence="4" id="KW-1185">Reference proteome</keyword>
<dbReference type="AlphaFoldDB" id="A0A9W4WP80"/>
<dbReference type="Pfam" id="PF13177">
    <property type="entry name" value="DNA_pol3_delta2"/>
    <property type="match status" value="1"/>
</dbReference>
<dbReference type="InterPro" id="IPR008921">
    <property type="entry name" value="DNA_pol3_clamp-load_cplx_C"/>
</dbReference>
<feature type="domain" description="AAA+ ATPase" evidence="2">
    <location>
        <begin position="33"/>
        <end position="186"/>
    </location>
</feature>
<dbReference type="GO" id="GO:0006271">
    <property type="term" value="P:DNA strand elongation involved in DNA replication"/>
    <property type="evidence" value="ECO:0007669"/>
    <property type="project" value="UniProtKB-ARBA"/>
</dbReference>
<evidence type="ECO:0000313" key="3">
    <source>
        <dbReference type="EMBL" id="CAI2168638.1"/>
    </source>
</evidence>
<evidence type="ECO:0000259" key="2">
    <source>
        <dbReference type="SMART" id="SM00382"/>
    </source>
</evidence>